<protein>
    <submittedName>
        <fullName evidence="3">Uncharacterized protein LOC118422068</fullName>
    </submittedName>
</protein>
<keyword evidence="2" id="KW-1185">Reference proteome</keyword>
<feature type="compositionally biased region" description="Polar residues" evidence="1">
    <location>
        <begin position="302"/>
        <end position="314"/>
    </location>
</feature>
<dbReference type="GeneID" id="118422068"/>
<name>A0A9J7LNJ6_BRAFL</name>
<feature type="compositionally biased region" description="Basic and acidic residues" evidence="1">
    <location>
        <begin position="349"/>
        <end position="362"/>
    </location>
</feature>
<feature type="compositionally biased region" description="Acidic residues" evidence="1">
    <location>
        <begin position="219"/>
        <end position="232"/>
    </location>
</feature>
<reference evidence="2" key="1">
    <citation type="journal article" date="2020" name="Nat. Ecol. Evol.">
        <title>Deeply conserved synteny resolves early events in vertebrate evolution.</title>
        <authorList>
            <person name="Simakov O."/>
            <person name="Marletaz F."/>
            <person name="Yue J.X."/>
            <person name="O'Connell B."/>
            <person name="Jenkins J."/>
            <person name="Brandt A."/>
            <person name="Calef R."/>
            <person name="Tung C.H."/>
            <person name="Huang T.K."/>
            <person name="Schmutz J."/>
            <person name="Satoh N."/>
            <person name="Yu J.K."/>
            <person name="Putnam N.H."/>
            <person name="Green R.E."/>
            <person name="Rokhsar D.S."/>
        </authorList>
    </citation>
    <scope>NUCLEOTIDE SEQUENCE [LARGE SCALE GENOMIC DNA]</scope>
    <source>
        <strain evidence="2">S238N-H82</strain>
    </source>
</reference>
<feature type="compositionally biased region" description="Basic and acidic residues" evidence="1">
    <location>
        <begin position="402"/>
        <end position="416"/>
    </location>
</feature>
<dbReference type="PANTHER" id="PTHR31294:SF8">
    <property type="entry name" value="KERATIN-ASSOCIATED PROTEIN 21-1-RELATED"/>
    <property type="match status" value="1"/>
</dbReference>
<feature type="region of interest" description="Disordered" evidence="1">
    <location>
        <begin position="562"/>
        <end position="594"/>
    </location>
</feature>
<dbReference type="Proteomes" id="UP000001554">
    <property type="component" value="Chromosome 8"/>
</dbReference>
<feature type="region of interest" description="Disordered" evidence="1">
    <location>
        <begin position="218"/>
        <end position="242"/>
    </location>
</feature>
<evidence type="ECO:0000313" key="3">
    <source>
        <dbReference type="RefSeq" id="XP_035685473.1"/>
    </source>
</evidence>
<feature type="compositionally biased region" description="Basic and acidic residues" evidence="1">
    <location>
        <begin position="315"/>
        <end position="335"/>
    </location>
</feature>
<evidence type="ECO:0000313" key="2">
    <source>
        <dbReference type="Proteomes" id="UP000001554"/>
    </source>
</evidence>
<evidence type="ECO:0000256" key="1">
    <source>
        <dbReference type="SAM" id="MobiDB-lite"/>
    </source>
</evidence>
<gene>
    <name evidence="3" type="primary">LOC118422068</name>
</gene>
<dbReference type="OrthoDB" id="5971103at2759"/>
<feature type="compositionally biased region" description="Low complexity" evidence="1">
    <location>
        <begin position="363"/>
        <end position="377"/>
    </location>
</feature>
<dbReference type="KEGG" id="bfo:118422068"/>
<reference evidence="3" key="2">
    <citation type="submission" date="2025-08" db="UniProtKB">
        <authorList>
            <consortium name="RefSeq"/>
        </authorList>
    </citation>
    <scope>IDENTIFICATION</scope>
    <source>
        <strain evidence="3">S238N-H82</strain>
        <tissue evidence="3">Testes</tissue>
    </source>
</reference>
<dbReference type="PANTHER" id="PTHR31294">
    <property type="match status" value="1"/>
</dbReference>
<feature type="compositionally biased region" description="Polar residues" evidence="1">
    <location>
        <begin position="425"/>
        <end position="438"/>
    </location>
</feature>
<dbReference type="OMA" id="KANKIAC"/>
<sequence>MATSTGTCKSKLKQGVAEDWASVGRAYGLNSDTIKVLKRKSSVLELSEDDLKTLPIPAEQRRLLYDMLEDLKTTCELAARHGNKKLAAELRRAFPKDKYTVEAHCLEEEGGSEVLEAVTVSTTDNIQDEVLIYCKPYIVALNAGALDFDETGDELFDFVGEAMEMMDAGNYKGALLLLPEQTFLPRYLAETLQQKGQIFTLRHTDGFVSVVREEVDKLLEDEEEEDEDEEHDETLTSTPRGQAYLLEVSPGELVLITGDEDLRAYGLDKEDPTRTPQTESGVSGARSKPKVNRKLYPELPTQDGSQDTISTGSSEGRRETEPKKKEATRDVRPKDQTPQASLSSRHPKKDPTPDGRRSKEASKASSGSATTALASSGIHVKKDGTPDMRYKENKMAAGLYGLKKDGTPDGRFKQSDSEGYDSVLAHTTPTKTASSPFQRDTWEDGRPSPPSSPYVSKENDGYVYGGGLSTSGFTGRYPVGPLKKDGTPDMRYKVNKMAAGLYGLKMDGTPDMRFKEHKIAAGLYGLKKDGTPDRRFKESKQTYDSVLDDYTTPRVTEIASSLFQQDTLADERSSPPSSPYVSKENDGYGGGLSTSGFTGRYPVGPLKKDGTPDMRYKVNKMAAGLYGLQMDGSPDMRFKANKIAAGLYGLKKDGTPDMRFKENRTSYGPSSYSPCYSSGYSSGYSPSYSSGYSPSYSSGYSPSYSSGYSPSYSPCYSAGPLKKNGTPDMRYKANKIACGMYGYKMNGTPDRRFKANRRR</sequence>
<accession>A0A9J7LNJ6</accession>
<dbReference type="AlphaFoldDB" id="A0A9J7LNJ6"/>
<organism evidence="2 3">
    <name type="scientific">Branchiostoma floridae</name>
    <name type="common">Florida lancelet</name>
    <name type="synonym">Amphioxus</name>
    <dbReference type="NCBI Taxonomy" id="7739"/>
    <lineage>
        <taxon>Eukaryota</taxon>
        <taxon>Metazoa</taxon>
        <taxon>Chordata</taxon>
        <taxon>Cephalochordata</taxon>
        <taxon>Leptocardii</taxon>
        <taxon>Amphioxiformes</taxon>
        <taxon>Branchiostomatidae</taxon>
        <taxon>Branchiostoma</taxon>
    </lineage>
</organism>
<feature type="region of interest" description="Disordered" evidence="1">
    <location>
        <begin position="265"/>
        <end position="460"/>
    </location>
</feature>
<dbReference type="RefSeq" id="XP_035685473.1">
    <property type="nucleotide sequence ID" value="XM_035829580.1"/>
</dbReference>
<proteinExistence type="predicted"/>
<feature type="compositionally biased region" description="Basic and acidic residues" evidence="1">
    <location>
        <begin position="380"/>
        <end position="394"/>
    </location>
</feature>